<dbReference type="EMBL" id="JAJJHW010001127">
    <property type="protein sequence ID" value="KAH8376787.1"/>
    <property type="molecule type" value="Genomic_DNA"/>
</dbReference>
<accession>A0AAD4PMT8</accession>
<evidence type="ECO:0000256" key="5">
    <source>
        <dbReference type="ARBA" id="ARBA00022833"/>
    </source>
</evidence>
<dbReference type="AlphaFoldDB" id="A0AAD4PMT8"/>
<evidence type="ECO:0000256" key="3">
    <source>
        <dbReference type="ARBA" id="ARBA00022737"/>
    </source>
</evidence>
<dbReference type="PROSITE" id="PS50174">
    <property type="entry name" value="G_PATCH"/>
    <property type="match status" value="1"/>
</dbReference>
<keyword evidence="4 9" id="KW-0863">Zinc-finger</keyword>
<keyword evidence="5" id="KW-0862">Zinc</keyword>
<feature type="compositionally biased region" description="Gly residues" evidence="10">
    <location>
        <begin position="11"/>
        <end position="26"/>
    </location>
</feature>
<dbReference type="InterPro" id="IPR036443">
    <property type="entry name" value="Znf_RanBP2_sf"/>
</dbReference>
<evidence type="ECO:0000256" key="9">
    <source>
        <dbReference type="PROSITE-ProRule" id="PRU00322"/>
    </source>
</evidence>
<dbReference type="SMART" id="SM00443">
    <property type="entry name" value="G_patch"/>
    <property type="match status" value="1"/>
</dbReference>
<dbReference type="PROSITE" id="PS50199">
    <property type="entry name" value="ZF_RANBP2_2"/>
    <property type="match status" value="1"/>
</dbReference>
<dbReference type="SMART" id="SM00360">
    <property type="entry name" value="RRM"/>
    <property type="match status" value="2"/>
</dbReference>
<feature type="domain" description="RanBP2-type" evidence="14">
    <location>
        <begin position="315"/>
        <end position="344"/>
    </location>
</feature>
<feature type="compositionally biased region" description="Basic and acidic residues" evidence="10">
    <location>
        <begin position="38"/>
        <end position="48"/>
    </location>
</feature>
<dbReference type="PROSITE" id="PS50102">
    <property type="entry name" value="RRM"/>
    <property type="match status" value="2"/>
</dbReference>
<feature type="compositionally biased region" description="Basic and acidic residues" evidence="10">
    <location>
        <begin position="112"/>
        <end position="146"/>
    </location>
</feature>
<dbReference type="InterPro" id="IPR041591">
    <property type="entry name" value="OCRE"/>
</dbReference>
<dbReference type="CDD" id="cd16162">
    <property type="entry name" value="OCRE_RBM5_like"/>
    <property type="match status" value="1"/>
</dbReference>
<gene>
    <name evidence="15" type="ORF">KR093_001358</name>
</gene>
<comment type="caution">
    <text evidence="15">The sequence shown here is derived from an EMBL/GenBank/DDBJ whole genome shotgun (WGS) entry which is preliminary data.</text>
</comment>
<dbReference type="CDD" id="cd12313">
    <property type="entry name" value="RRM1_RRM2_RBM5_like"/>
    <property type="match status" value="1"/>
</dbReference>
<dbReference type="Pfam" id="PF00641">
    <property type="entry name" value="Zn_ribbon_RanBP"/>
    <property type="match status" value="1"/>
</dbReference>
<dbReference type="GO" id="GO:0005634">
    <property type="term" value="C:nucleus"/>
    <property type="evidence" value="ECO:0007669"/>
    <property type="project" value="UniProtKB-SubCell"/>
</dbReference>
<keyword evidence="16" id="KW-1185">Reference proteome</keyword>
<sequence length="1005" mass="111959">MDSHSRYGRSFSGGGAGGGNGGGGGNQYRRQYSRSRSRSRERSREQAGYRRRNSRSRSRERSTTHHYRNAGSADKDLYRDLINDDYNDERGGGSSYNSNYNSSRGNNNYHHRRDDSSDRDRDRDRDRERDRDRDRERDRERERDRDQRWKHYDREPRERNSDFDRGNERRYQIVNYSREYRSHNNNGNGNNAVVSTNRDRDRRYSSDEESYDSDESDDSQYRRNNVRTSNEALNQIIIFGLKKHITEADIMGALIQVNMEPSSIRLIRKRPTGASRGFAFVEFNTVEEATRWMELTQGNLKLGDQRVFLQYSHKRITDWHCIKCGVYNFKRRFSCFMCMASRAESESIYTGGGEGIDEVSPILTKKIMLRNLDALTTEESVLTALQKVLPKQAKTITKVLISRDALTQTSRGFCYLEFETLVDSMDVHNALTALETPLRIDERDVCISYCNDVDSNQVASKDALDATGSSSHSLGALAAVPPSDAGGEYTLADVPRLAEYSASLYASTPAEHAHYVQYYTDYYVAEIKKGGQLGGGGSGEAQVTEANSGAAVALSAIQRKQKKMNSIETTATAAATAAAQAAAAVKASFAAQTVVAPRGNDGKTYPTPDVTRYQYDETSGYYYDPSTGLYYDAHSQYYYNNETGAYLYWDQRRSTYILATPASTQAALQETLAQESSAAAADQKEEEKKEKGKDSSNKHDKVKVAKKIVKDMEKWAKQLNQKKDYTVVATPQPILPGRGDLGSEAPSSSRAAAGGAYADVGFSILEKKERGKLNDYVPTPAPMNKLVNAYGGGSDSEEDSSGIAAGGAPAAAGGGGGGGGGAVDEMDYVDFQKLTCLLCKRAFQSHDILQKHLKMSNLHKENLAKLNNQCITYASPDHDSNHCSYRDRAKERRLKYGEGDPPPPNRSRERFEHEIKNLQTRQKDGGSAAPAMPISSNNVGNRLLQKMGWSEGQGLGRKNQGRTQIIEAEARSNNIGLGNKGGTLAPGDDYKTYIKKMMKSRYENA</sequence>
<feature type="compositionally biased region" description="Acidic residues" evidence="10">
    <location>
        <begin position="207"/>
        <end position="218"/>
    </location>
</feature>
<dbReference type="GO" id="GO:0008270">
    <property type="term" value="F:zinc ion binding"/>
    <property type="evidence" value="ECO:0007669"/>
    <property type="project" value="UniProtKB-KW"/>
</dbReference>
<dbReference type="Gene3D" id="4.10.1060.10">
    <property type="entry name" value="Zinc finger, RanBP2-type"/>
    <property type="match status" value="1"/>
</dbReference>
<dbReference type="PANTHER" id="PTHR13948">
    <property type="entry name" value="RNA-BINDING PROTEIN"/>
    <property type="match status" value="1"/>
</dbReference>
<feature type="domain" description="RRM" evidence="11">
    <location>
        <begin position="234"/>
        <end position="314"/>
    </location>
</feature>
<comment type="subcellular location">
    <subcellularLocation>
        <location evidence="1">Nucleus</location>
    </subcellularLocation>
</comment>
<dbReference type="InterPro" id="IPR000504">
    <property type="entry name" value="RRM_dom"/>
</dbReference>
<evidence type="ECO:0000256" key="10">
    <source>
        <dbReference type="SAM" id="MobiDB-lite"/>
    </source>
</evidence>
<feature type="domain" description="G-patch" evidence="13">
    <location>
        <begin position="936"/>
        <end position="982"/>
    </location>
</feature>
<dbReference type="PROSITE" id="PS50157">
    <property type="entry name" value="ZINC_FINGER_C2H2_2"/>
    <property type="match status" value="1"/>
</dbReference>
<dbReference type="InterPro" id="IPR001876">
    <property type="entry name" value="Znf_RanBP2"/>
</dbReference>
<feature type="region of interest" description="Disordered" evidence="10">
    <location>
        <begin position="1"/>
        <end position="146"/>
    </location>
</feature>
<keyword evidence="3" id="KW-0677">Repeat</keyword>
<keyword evidence="7" id="KW-0539">Nucleus</keyword>
<proteinExistence type="predicted"/>
<dbReference type="Proteomes" id="UP001200034">
    <property type="component" value="Unassembled WGS sequence"/>
</dbReference>
<feature type="compositionally biased region" description="Basic and acidic residues" evidence="10">
    <location>
        <begin position="682"/>
        <end position="701"/>
    </location>
</feature>
<dbReference type="SUPFAM" id="SSF54928">
    <property type="entry name" value="RNA-binding domain, RBD"/>
    <property type="match status" value="1"/>
</dbReference>
<dbReference type="Gene3D" id="3.30.70.330">
    <property type="match status" value="2"/>
</dbReference>
<evidence type="ECO:0000256" key="6">
    <source>
        <dbReference type="ARBA" id="ARBA00022884"/>
    </source>
</evidence>
<feature type="compositionally biased region" description="Low complexity" evidence="10">
    <location>
        <begin position="801"/>
        <end position="811"/>
    </location>
</feature>
<dbReference type="GO" id="GO:0000398">
    <property type="term" value="P:mRNA splicing, via spliceosome"/>
    <property type="evidence" value="ECO:0007669"/>
    <property type="project" value="TreeGrafter"/>
</dbReference>
<organism evidence="15 16">
    <name type="scientific">Drosophila rubida</name>
    <dbReference type="NCBI Taxonomy" id="30044"/>
    <lineage>
        <taxon>Eukaryota</taxon>
        <taxon>Metazoa</taxon>
        <taxon>Ecdysozoa</taxon>
        <taxon>Arthropoda</taxon>
        <taxon>Hexapoda</taxon>
        <taxon>Insecta</taxon>
        <taxon>Pterygota</taxon>
        <taxon>Neoptera</taxon>
        <taxon>Endopterygota</taxon>
        <taxon>Diptera</taxon>
        <taxon>Brachycera</taxon>
        <taxon>Muscomorpha</taxon>
        <taxon>Ephydroidea</taxon>
        <taxon>Drosophilidae</taxon>
        <taxon>Drosophila</taxon>
    </lineage>
</organism>
<feature type="region of interest" description="Disordered" evidence="10">
    <location>
        <begin position="788"/>
        <end position="819"/>
    </location>
</feature>
<evidence type="ECO:0000313" key="16">
    <source>
        <dbReference type="Proteomes" id="UP001200034"/>
    </source>
</evidence>
<keyword evidence="6 8" id="KW-0694">RNA-binding</keyword>
<feature type="domain" description="RRM" evidence="11">
    <location>
        <begin position="365"/>
        <end position="452"/>
    </location>
</feature>
<evidence type="ECO:0000259" key="14">
    <source>
        <dbReference type="PROSITE" id="PS50199"/>
    </source>
</evidence>
<evidence type="ECO:0000256" key="8">
    <source>
        <dbReference type="PROSITE-ProRule" id="PRU00176"/>
    </source>
</evidence>
<evidence type="ECO:0000259" key="11">
    <source>
        <dbReference type="PROSITE" id="PS50102"/>
    </source>
</evidence>
<dbReference type="InterPro" id="IPR012677">
    <property type="entry name" value="Nucleotide-bd_a/b_plait_sf"/>
</dbReference>
<feature type="region of interest" description="Disordered" evidence="10">
    <location>
        <begin position="673"/>
        <end position="701"/>
    </location>
</feature>
<dbReference type="Pfam" id="PF01585">
    <property type="entry name" value="G-patch"/>
    <property type="match status" value="1"/>
</dbReference>
<dbReference type="SMART" id="SM00547">
    <property type="entry name" value="ZnF_RBZ"/>
    <property type="match status" value="1"/>
</dbReference>
<evidence type="ECO:0000256" key="2">
    <source>
        <dbReference type="ARBA" id="ARBA00022723"/>
    </source>
</evidence>
<dbReference type="InterPro" id="IPR013087">
    <property type="entry name" value="Znf_C2H2_type"/>
</dbReference>
<evidence type="ECO:0000259" key="13">
    <source>
        <dbReference type="PROSITE" id="PS50174"/>
    </source>
</evidence>
<feature type="domain" description="C2H2-type" evidence="12">
    <location>
        <begin position="834"/>
        <end position="864"/>
    </location>
</feature>
<evidence type="ECO:0008006" key="17">
    <source>
        <dbReference type="Google" id="ProtNLM"/>
    </source>
</evidence>
<protein>
    <recommendedName>
        <fullName evidence="17">RNA-binding protein 5-A</fullName>
    </recommendedName>
</protein>
<feature type="region of interest" description="Disordered" evidence="10">
    <location>
        <begin position="177"/>
        <end position="226"/>
    </location>
</feature>
<feature type="compositionally biased region" description="Basic and acidic residues" evidence="10">
    <location>
        <begin position="73"/>
        <end position="82"/>
    </location>
</feature>
<feature type="compositionally biased region" description="Basic and acidic residues" evidence="10">
    <location>
        <begin position="197"/>
        <end position="206"/>
    </location>
</feature>
<dbReference type="GO" id="GO:0003723">
    <property type="term" value="F:RNA binding"/>
    <property type="evidence" value="ECO:0007669"/>
    <property type="project" value="UniProtKB-UniRule"/>
</dbReference>
<feature type="compositionally biased region" description="Low complexity" evidence="10">
    <location>
        <begin position="95"/>
        <end position="108"/>
    </location>
</feature>
<evidence type="ECO:0000256" key="1">
    <source>
        <dbReference type="ARBA" id="ARBA00004123"/>
    </source>
</evidence>
<dbReference type="SUPFAM" id="SSF90209">
    <property type="entry name" value="Ran binding protein zinc finger-like"/>
    <property type="match status" value="1"/>
</dbReference>
<evidence type="ECO:0000313" key="15">
    <source>
        <dbReference type="EMBL" id="KAH8376787.1"/>
    </source>
</evidence>
<evidence type="ECO:0000259" key="12">
    <source>
        <dbReference type="PROSITE" id="PS50157"/>
    </source>
</evidence>
<dbReference type="InterPro" id="IPR000467">
    <property type="entry name" value="G_patch_dom"/>
</dbReference>
<dbReference type="PROSITE" id="PS01358">
    <property type="entry name" value="ZF_RANBP2_1"/>
    <property type="match status" value="1"/>
</dbReference>
<dbReference type="InterPro" id="IPR035979">
    <property type="entry name" value="RBD_domain_sf"/>
</dbReference>
<dbReference type="PANTHER" id="PTHR13948:SF3">
    <property type="entry name" value="FI21118P1"/>
    <property type="match status" value="1"/>
</dbReference>
<dbReference type="Pfam" id="PF17780">
    <property type="entry name" value="OCRE"/>
    <property type="match status" value="1"/>
</dbReference>
<name>A0AAD4PMT8_9MUSC</name>
<keyword evidence="2" id="KW-0479">Metal-binding</keyword>
<dbReference type="Pfam" id="PF00076">
    <property type="entry name" value="RRM_1"/>
    <property type="match status" value="1"/>
</dbReference>
<evidence type="ECO:0000256" key="4">
    <source>
        <dbReference type="ARBA" id="ARBA00022771"/>
    </source>
</evidence>
<evidence type="ECO:0000256" key="7">
    <source>
        <dbReference type="ARBA" id="ARBA00023242"/>
    </source>
</evidence>
<reference evidence="15" key="1">
    <citation type="journal article" date="2021" name="Mol. Ecol. Resour.">
        <title>Phylogenomic analyses of the genus Drosophila reveals genomic signals of climate adaptation.</title>
        <authorList>
            <person name="Li F."/>
            <person name="Rane R.V."/>
            <person name="Luria V."/>
            <person name="Xiong Z."/>
            <person name="Chen J."/>
            <person name="Li Z."/>
            <person name="Catullo R.A."/>
            <person name="Griffin P.C."/>
            <person name="Schiffer M."/>
            <person name="Pearce S."/>
            <person name="Lee S.F."/>
            <person name="McElroy K."/>
            <person name="Stocker A."/>
            <person name="Shirriffs J."/>
            <person name="Cockerell F."/>
            <person name="Coppin C."/>
            <person name="Sgro C.M."/>
            <person name="Karger A."/>
            <person name="Cain J.W."/>
            <person name="Weber J.A."/>
            <person name="Santpere G."/>
            <person name="Kirschner M.W."/>
            <person name="Hoffmann A.A."/>
            <person name="Oakeshott J.G."/>
            <person name="Zhang G."/>
        </authorList>
    </citation>
    <scope>NUCLEOTIDE SEQUENCE</scope>
    <source>
        <strain evidence="15">BGI-SZ-2011g</strain>
    </source>
</reference>